<dbReference type="AlphaFoldDB" id="A0A9Q0EBU2"/>
<dbReference type="SUPFAM" id="SSF52540">
    <property type="entry name" value="P-loop containing nucleoside triphosphate hydrolases"/>
    <property type="match status" value="1"/>
</dbReference>
<dbReference type="Proteomes" id="UP001148018">
    <property type="component" value="Unassembled WGS sequence"/>
</dbReference>
<dbReference type="PIRSF" id="PIRSF000705">
    <property type="entry name" value="DNK"/>
    <property type="match status" value="1"/>
</dbReference>
<feature type="active site" description="Proton acceptor" evidence="2">
    <location>
        <position position="86"/>
    </location>
</feature>
<protein>
    <recommendedName>
        <fullName evidence="4">Deoxynucleoside kinase domain-containing protein</fullName>
    </recommendedName>
</protein>
<accession>A0A9Q0EBU2</accession>
<proteinExistence type="inferred from homology"/>
<name>A0A9Q0EBU2_9TELE</name>
<dbReference type="Gene3D" id="3.40.50.300">
    <property type="entry name" value="P-loop containing nucleotide triphosphate hydrolases"/>
    <property type="match status" value="1"/>
</dbReference>
<dbReference type="OrthoDB" id="567086at2759"/>
<evidence type="ECO:0000313" key="5">
    <source>
        <dbReference type="EMBL" id="KAJ3603704.1"/>
    </source>
</evidence>
<evidence type="ECO:0000256" key="2">
    <source>
        <dbReference type="PIRSR" id="PIRSR000705-1"/>
    </source>
</evidence>
<dbReference type="EMBL" id="JANIIK010000044">
    <property type="protein sequence ID" value="KAJ3603704.1"/>
    <property type="molecule type" value="Genomic_DNA"/>
</dbReference>
<evidence type="ECO:0000256" key="1">
    <source>
        <dbReference type="ARBA" id="ARBA00007420"/>
    </source>
</evidence>
<dbReference type="InterPro" id="IPR050566">
    <property type="entry name" value="Deoxyribonucleoside_kinase"/>
</dbReference>
<dbReference type="GO" id="GO:0005739">
    <property type="term" value="C:mitochondrion"/>
    <property type="evidence" value="ECO:0007669"/>
    <property type="project" value="TreeGrafter"/>
</dbReference>
<dbReference type="InterPro" id="IPR002624">
    <property type="entry name" value="DCK/DGK"/>
</dbReference>
<dbReference type="GO" id="GO:0004138">
    <property type="term" value="F:deoxyguanosine kinase activity"/>
    <property type="evidence" value="ECO:0007669"/>
    <property type="project" value="TreeGrafter"/>
</dbReference>
<evidence type="ECO:0000256" key="3">
    <source>
        <dbReference type="PIRSR" id="PIRSR000705-3"/>
    </source>
</evidence>
<organism evidence="5 6">
    <name type="scientific">Muraenolepis orangiensis</name>
    <name type="common">Patagonian moray cod</name>
    <dbReference type="NCBI Taxonomy" id="630683"/>
    <lineage>
        <taxon>Eukaryota</taxon>
        <taxon>Metazoa</taxon>
        <taxon>Chordata</taxon>
        <taxon>Craniata</taxon>
        <taxon>Vertebrata</taxon>
        <taxon>Euteleostomi</taxon>
        <taxon>Actinopterygii</taxon>
        <taxon>Neopterygii</taxon>
        <taxon>Teleostei</taxon>
        <taxon>Neoteleostei</taxon>
        <taxon>Acanthomorphata</taxon>
        <taxon>Zeiogadaria</taxon>
        <taxon>Gadariae</taxon>
        <taxon>Gadiformes</taxon>
        <taxon>Muraenolepidoidei</taxon>
        <taxon>Muraenolepididae</taxon>
        <taxon>Muraenolepis</taxon>
    </lineage>
</organism>
<dbReference type="GO" id="GO:0005524">
    <property type="term" value="F:ATP binding"/>
    <property type="evidence" value="ECO:0007669"/>
    <property type="project" value="UniProtKB-KW"/>
</dbReference>
<comment type="caution">
    <text evidence="5">The sequence shown here is derived from an EMBL/GenBank/DDBJ whole genome shotgun (WGS) entry which is preliminary data.</text>
</comment>
<sequence length="222" mass="25806">MWSQSYSGGAKRVSIEGNIGRLSPKKLSQASAGPQPTDSNLLHLMYQDPRRWSYTFQTLSCMSRLQTQLQAPHLLRSNGTPVQVFERSVYSDRYIFALTLFEMGSINSTEWALYQDWHTFLVEQFGHQVELEGIIYLRASPQTCLERVRRRGRAEESTLELNYLEKLHSQHDKWLVHKSTELHFEKLKHVPVLELDASVEFQSDPRVRDEFIAKVQDFFSGL</sequence>
<keyword evidence="6" id="KW-1185">Reference proteome</keyword>
<dbReference type="CDD" id="cd01673">
    <property type="entry name" value="dNK"/>
    <property type="match status" value="1"/>
</dbReference>
<keyword evidence="3" id="KW-0067">ATP-binding</keyword>
<evidence type="ECO:0000259" key="4">
    <source>
        <dbReference type="Pfam" id="PF01712"/>
    </source>
</evidence>
<dbReference type="InterPro" id="IPR027417">
    <property type="entry name" value="P-loop_NTPase"/>
</dbReference>
<dbReference type="PANTHER" id="PTHR10513">
    <property type="entry name" value="DEOXYNUCLEOSIDE KINASE"/>
    <property type="match status" value="1"/>
</dbReference>
<evidence type="ECO:0000313" key="6">
    <source>
        <dbReference type="Proteomes" id="UP001148018"/>
    </source>
</evidence>
<dbReference type="PANTHER" id="PTHR10513:SF8">
    <property type="entry name" value="DEOXYGUANOSINE KINASE, MITOCHONDRIAL"/>
    <property type="match status" value="1"/>
</dbReference>
<comment type="similarity">
    <text evidence="1">Belongs to the DCK/DGK family.</text>
</comment>
<feature type="domain" description="Deoxynucleoside kinase" evidence="4">
    <location>
        <begin position="38"/>
        <end position="218"/>
    </location>
</feature>
<dbReference type="InterPro" id="IPR031314">
    <property type="entry name" value="DNK_dom"/>
</dbReference>
<dbReference type="Pfam" id="PF01712">
    <property type="entry name" value="dNK"/>
    <property type="match status" value="1"/>
</dbReference>
<keyword evidence="3" id="KW-0547">Nucleotide-binding</keyword>
<gene>
    <name evidence="5" type="ORF">NHX12_028448</name>
</gene>
<feature type="binding site" evidence="3">
    <location>
        <begin position="147"/>
        <end position="151"/>
    </location>
    <ligand>
        <name>ATP</name>
        <dbReference type="ChEBI" id="CHEBI:30616"/>
    </ligand>
</feature>
<reference evidence="5" key="1">
    <citation type="submission" date="2022-07" db="EMBL/GenBank/DDBJ databases">
        <title>Chromosome-level genome of Muraenolepis orangiensis.</title>
        <authorList>
            <person name="Kim J."/>
        </authorList>
    </citation>
    <scope>NUCLEOTIDE SEQUENCE</scope>
    <source>
        <strain evidence="5">KU_S4_2022</strain>
        <tissue evidence="5">Muscle</tissue>
    </source>
</reference>